<organism evidence="4">
    <name type="scientific">Amaranthus hypochondriacus</name>
    <name type="common">Prince-of-Wales feather</name>
    <name type="synonym">Amaranthus hybridus var. hypochondriacus</name>
    <dbReference type="NCBI Taxonomy" id="28502"/>
    <lineage>
        <taxon>Eukaryota</taxon>
        <taxon>Viridiplantae</taxon>
        <taxon>Streptophyta</taxon>
        <taxon>Embryophyta</taxon>
        <taxon>Tracheophyta</taxon>
        <taxon>Spermatophyta</taxon>
        <taxon>Magnoliopsida</taxon>
        <taxon>eudicotyledons</taxon>
        <taxon>Gunneridae</taxon>
        <taxon>Pentapetalae</taxon>
        <taxon>Caryophyllales</taxon>
        <taxon>Amaranthaceae</taxon>
        <taxon>Amaranthus</taxon>
    </lineage>
</organism>
<dbReference type="AlphaFoldDB" id="A0A1I7PB50"/>
<dbReference type="SMR" id="A0A1I7PB50"/>
<evidence type="ECO:0000256" key="1">
    <source>
        <dbReference type="ARBA" id="ARBA00022854"/>
    </source>
</evidence>
<feature type="signal peptide" evidence="3">
    <location>
        <begin position="1"/>
        <end position="26"/>
    </location>
</feature>
<feature type="chain" id="PRO_5009304080" evidence="3">
    <location>
        <begin position="27"/>
        <end position="101"/>
    </location>
</feature>
<name>A0A1I7PB50_AMAHP</name>
<evidence type="ECO:0000313" key="4">
    <source>
        <dbReference type="EMBL" id="ANC73390.1"/>
    </source>
</evidence>
<dbReference type="SUPFAM" id="SSF57027">
    <property type="entry name" value="Plant inhibitors of proteinases and amylases"/>
    <property type="match status" value="1"/>
</dbReference>
<proteinExistence type="evidence at transcript level"/>
<evidence type="ECO:0000256" key="3">
    <source>
        <dbReference type="SAM" id="SignalP"/>
    </source>
</evidence>
<reference evidence="4" key="1">
    <citation type="submission" date="2016-01" db="EMBL/GenBank/DDBJ databases">
        <title>Amylase inhibitor from Amaranthaceae family.</title>
        <authorList>
            <person name="Bhide A.J."/>
            <person name="Channale S.M."/>
            <person name="Bhattacharjee K."/>
            <person name="Pawar P.K."/>
            <person name="Maheshwari V.L."/>
            <person name="Ramasamy S."/>
            <person name="Gupta V.S."/>
            <person name="Giri A.P."/>
        </authorList>
    </citation>
    <scope>NUCLEOTIDE SEQUENCE</scope>
</reference>
<keyword evidence="2" id="KW-1015">Disulfide bond</keyword>
<dbReference type="InterPro" id="IPR011052">
    <property type="entry name" value="Proteinase_amylase_inhib_sf"/>
</dbReference>
<sequence length="101" mass="11072">MDMARSILGLMAALMLVATIAPPTMAVRDDIAIALAMRERGIPIIPQDARIQQRLADIMLAAAERKVLNCIPKWNRCGPKMDGVPCCEPYTCTSDYYGNCS</sequence>
<evidence type="ECO:0000256" key="2">
    <source>
        <dbReference type="ARBA" id="ARBA00023157"/>
    </source>
</evidence>
<keyword evidence="3" id="KW-0732">Signal</keyword>
<dbReference type="EMBL" id="KU641477">
    <property type="protein sequence ID" value="ANC73390.1"/>
    <property type="molecule type" value="mRNA"/>
</dbReference>
<keyword evidence="1" id="KW-0960">Knottin</keyword>
<dbReference type="GO" id="GO:0004866">
    <property type="term" value="F:endopeptidase inhibitor activity"/>
    <property type="evidence" value="ECO:0007669"/>
    <property type="project" value="InterPro"/>
</dbReference>
<accession>A0A1I7PB50</accession>
<protein>
    <submittedName>
        <fullName evidence="4">Aplha amylase inhibitor</fullName>
    </submittedName>
</protein>